<dbReference type="AlphaFoldDB" id="A0A2H0RGJ7"/>
<sequence length="83" mass="9603">MDPNLKQIEEKVGENQKILKKLLLHNRWLSFVSAIKWLVIIGATLGVYYYFQPLIDQTIGLYKNIMIGAEDLFPTPTNQITPR</sequence>
<accession>A0A2H0RGJ7</accession>
<dbReference type="Proteomes" id="UP000230906">
    <property type="component" value="Unassembled WGS sequence"/>
</dbReference>
<keyword evidence="1" id="KW-0812">Transmembrane</keyword>
<dbReference type="EMBL" id="PCYJ01000003">
    <property type="protein sequence ID" value="PIR45672.1"/>
    <property type="molecule type" value="Genomic_DNA"/>
</dbReference>
<keyword evidence="1" id="KW-1133">Transmembrane helix</keyword>
<evidence type="ECO:0000313" key="3">
    <source>
        <dbReference type="Proteomes" id="UP000230906"/>
    </source>
</evidence>
<reference evidence="2 3" key="1">
    <citation type="submission" date="2017-09" db="EMBL/GenBank/DDBJ databases">
        <title>Depth-based differentiation of microbial function through sediment-hosted aquifers and enrichment of novel symbionts in the deep terrestrial subsurface.</title>
        <authorList>
            <person name="Probst A.J."/>
            <person name="Ladd B."/>
            <person name="Jarett J.K."/>
            <person name="Geller-Mcgrath D.E."/>
            <person name="Sieber C.M."/>
            <person name="Emerson J.B."/>
            <person name="Anantharaman K."/>
            <person name="Thomas B.C."/>
            <person name="Malmstrom R."/>
            <person name="Stieglmeier M."/>
            <person name="Klingl A."/>
            <person name="Woyke T."/>
            <person name="Ryan C.M."/>
            <person name="Banfield J.F."/>
        </authorList>
    </citation>
    <scope>NUCLEOTIDE SEQUENCE [LARGE SCALE GENOMIC DNA]</scope>
    <source>
        <strain evidence="2">CG10_big_fil_rev_8_21_14_0_10_50_13</strain>
    </source>
</reference>
<keyword evidence="1" id="KW-0472">Membrane</keyword>
<name>A0A2H0RGJ7_9BACT</name>
<feature type="transmembrane region" description="Helical" evidence="1">
    <location>
        <begin position="28"/>
        <end position="51"/>
    </location>
</feature>
<evidence type="ECO:0000256" key="1">
    <source>
        <dbReference type="SAM" id="Phobius"/>
    </source>
</evidence>
<organism evidence="2 3">
    <name type="scientific">Candidatus Vogelbacteria bacterium CG10_big_fil_rev_8_21_14_0_10_50_13</name>
    <dbReference type="NCBI Taxonomy" id="1975044"/>
    <lineage>
        <taxon>Bacteria</taxon>
        <taxon>Candidatus Vogeliibacteriota</taxon>
    </lineage>
</organism>
<comment type="caution">
    <text evidence="2">The sequence shown here is derived from an EMBL/GenBank/DDBJ whole genome shotgun (WGS) entry which is preliminary data.</text>
</comment>
<protein>
    <submittedName>
        <fullName evidence="2">Uncharacterized protein</fullName>
    </submittedName>
</protein>
<evidence type="ECO:0000313" key="2">
    <source>
        <dbReference type="EMBL" id="PIR45672.1"/>
    </source>
</evidence>
<gene>
    <name evidence="2" type="ORF">COV09_00085</name>
</gene>
<proteinExistence type="predicted"/>